<organism evidence="9 10">
    <name type="scientific">Lysobacter silvisoli</name>
    <dbReference type="NCBI Taxonomy" id="2293254"/>
    <lineage>
        <taxon>Bacteria</taxon>
        <taxon>Pseudomonadati</taxon>
        <taxon>Pseudomonadota</taxon>
        <taxon>Gammaproteobacteria</taxon>
        <taxon>Lysobacterales</taxon>
        <taxon>Lysobacteraceae</taxon>
        <taxon>Lysobacter</taxon>
    </lineage>
</organism>
<dbReference type="PROSITE" id="PS51257">
    <property type="entry name" value="PROKAR_LIPOPROTEIN"/>
    <property type="match status" value="1"/>
</dbReference>
<sequence length="98" mass="9688">MNARPLLFLTALVLGLSACGNKGPLVLPTKPVPVTAPAQPAGEVPVQMAPEATPPSLPEKPATPPAEPAPATDAPATDVPATDTPPSDDPTPAADGGR</sequence>
<keyword evidence="10" id="KW-1185">Reference proteome</keyword>
<comment type="caution">
    <text evidence="9">The sequence shown here is derived from an EMBL/GenBank/DDBJ whole genome shotgun (WGS) entry which is preliminary data.</text>
</comment>
<evidence type="ECO:0000313" key="9">
    <source>
        <dbReference type="EMBL" id="RDZ27376.1"/>
    </source>
</evidence>
<keyword evidence="6" id="KW-0449">Lipoprotein</keyword>
<keyword evidence="9" id="KW-0762">Sugar transport</keyword>
<dbReference type="RefSeq" id="WP_115859767.1">
    <property type="nucleotide sequence ID" value="NZ_QTSU01000002.1"/>
</dbReference>
<dbReference type="Proteomes" id="UP000264492">
    <property type="component" value="Unassembled WGS sequence"/>
</dbReference>
<feature type="region of interest" description="Disordered" evidence="7">
    <location>
        <begin position="20"/>
        <end position="98"/>
    </location>
</feature>
<proteinExistence type="predicted"/>
<keyword evidence="2 8" id="KW-0732">Signal</keyword>
<dbReference type="EMBL" id="QTSU01000002">
    <property type="protein sequence ID" value="RDZ27376.1"/>
    <property type="molecule type" value="Genomic_DNA"/>
</dbReference>
<dbReference type="NCBIfam" id="NF047847">
    <property type="entry name" value="SS_mature_LptM"/>
    <property type="match status" value="1"/>
</dbReference>
<evidence type="ECO:0000256" key="5">
    <source>
        <dbReference type="ARBA" id="ARBA00023237"/>
    </source>
</evidence>
<keyword evidence="9" id="KW-0813">Transport</keyword>
<accession>A0A371K0D2</accession>
<dbReference type="AlphaFoldDB" id="A0A371K0D2"/>
<protein>
    <submittedName>
        <fullName evidence="9">Sugar transporter</fullName>
    </submittedName>
</protein>
<keyword evidence="5" id="KW-0998">Cell outer membrane</keyword>
<reference evidence="9 10" key="1">
    <citation type="submission" date="2018-08" db="EMBL/GenBank/DDBJ databases">
        <title>Lysobacter sp. zong2l5, whole genome shotgun sequence.</title>
        <authorList>
            <person name="Zhang X."/>
            <person name="Feng G."/>
            <person name="Zhu H."/>
        </authorList>
    </citation>
    <scope>NUCLEOTIDE SEQUENCE [LARGE SCALE GENOMIC DNA]</scope>
    <source>
        <strain evidence="10">zong2l5</strain>
    </source>
</reference>
<gene>
    <name evidence="9" type="ORF">DX914_14180</name>
</gene>
<evidence type="ECO:0000256" key="2">
    <source>
        <dbReference type="ARBA" id="ARBA00022729"/>
    </source>
</evidence>
<evidence type="ECO:0000256" key="8">
    <source>
        <dbReference type="SAM" id="SignalP"/>
    </source>
</evidence>
<feature type="signal peptide" evidence="8">
    <location>
        <begin position="1"/>
        <end position="20"/>
    </location>
</feature>
<keyword evidence="3" id="KW-0472">Membrane</keyword>
<feature type="compositionally biased region" description="Low complexity" evidence="7">
    <location>
        <begin position="22"/>
        <end position="42"/>
    </location>
</feature>
<name>A0A371K0D2_9GAMM</name>
<evidence type="ECO:0000313" key="10">
    <source>
        <dbReference type="Proteomes" id="UP000264492"/>
    </source>
</evidence>
<dbReference type="InterPro" id="IPR032831">
    <property type="entry name" value="LptM_cons"/>
</dbReference>
<keyword evidence="4" id="KW-0564">Palmitate</keyword>
<feature type="chain" id="PRO_5016910836" evidence="8">
    <location>
        <begin position="21"/>
        <end position="98"/>
    </location>
</feature>
<feature type="compositionally biased region" description="Low complexity" evidence="7">
    <location>
        <begin position="69"/>
        <end position="98"/>
    </location>
</feature>
<dbReference type="Pfam" id="PF13627">
    <property type="entry name" value="LptM_cons"/>
    <property type="match status" value="1"/>
</dbReference>
<feature type="compositionally biased region" description="Pro residues" evidence="7">
    <location>
        <begin position="52"/>
        <end position="68"/>
    </location>
</feature>
<comment type="subcellular location">
    <subcellularLocation>
        <location evidence="1">Cell outer membrane</location>
        <topology evidence="1">Lipid-anchor</topology>
    </subcellularLocation>
</comment>
<dbReference type="GO" id="GO:0009279">
    <property type="term" value="C:cell outer membrane"/>
    <property type="evidence" value="ECO:0007669"/>
    <property type="project" value="UniProtKB-SubCell"/>
</dbReference>
<evidence type="ECO:0000256" key="4">
    <source>
        <dbReference type="ARBA" id="ARBA00023139"/>
    </source>
</evidence>
<evidence type="ECO:0000256" key="3">
    <source>
        <dbReference type="ARBA" id="ARBA00023136"/>
    </source>
</evidence>
<evidence type="ECO:0000256" key="1">
    <source>
        <dbReference type="ARBA" id="ARBA00004459"/>
    </source>
</evidence>
<evidence type="ECO:0000256" key="7">
    <source>
        <dbReference type="SAM" id="MobiDB-lite"/>
    </source>
</evidence>
<evidence type="ECO:0000256" key="6">
    <source>
        <dbReference type="ARBA" id="ARBA00023288"/>
    </source>
</evidence>